<dbReference type="EMBL" id="KN837291">
    <property type="protein sequence ID" value="KIJ29054.1"/>
    <property type="molecule type" value="Genomic_DNA"/>
</dbReference>
<protein>
    <submittedName>
        <fullName evidence="1">Uncharacterized protein</fullName>
    </submittedName>
</protein>
<keyword evidence="2" id="KW-1185">Reference proteome</keyword>
<dbReference type="AlphaFoldDB" id="A0A0C9U494"/>
<evidence type="ECO:0000313" key="2">
    <source>
        <dbReference type="Proteomes" id="UP000054279"/>
    </source>
</evidence>
<evidence type="ECO:0000313" key="1">
    <source>
        <dbReference type="EMBL" id="KIJ29054.1"/>
    </source>
</evidence>
<dbReference type="HOGENOM" id="CLU_3033917_0_0_1"/>
<reference evidence="1 2" key="1">
    <citation type="submission" date="2014-06" db="EMBL/GenBank/DDBJ databases">
        <title>Evolutionary Origins and Diversification of the Mycorrhizal Mutualists.</title>
        <authorList>
            <consortium name="DOE Joint Genome Institute"/>
            <consortium name="Mycorrhizal Genomics Consortium"/>
            <person name="Kohler A."/>
            <person name="Kuo A."/>
            <person name="Nagy L.G."/>
            <person name="Floudas D."/>
            <person name="Copeland A."/>
            <person name="Barry K.W."/>
            <person name="Cichocki N."/>
            <person name="Veneault-Fourrey C."/>
            <person name="LaButti K."/>
            <person name="Lindquist E.A."/>
            <person name="Lipzen A."/>
            <person name="Lundell T."/>
            <person name="Morin E."/>
            <person name="Murat C."/>
            <person name="Riley R."/>
            <person name="Ohm R."/>
            <person name="Sun H."/>
            <person name="Tunlid A."/>
            <person name="Henrissat B."/>
            <person name="Grigoriev I.V."/>
            <person name="Hibbett D.S."/>
            <person name="Martin F."/>
        </authorList>
    </citation>
    <scope>NUCLEOTIDE SEQUENCE [LARGE SCALE GENOMIC DNA]</scope>
    <source>
        <strain evidence="1 2">SS14</strain>
    </source>
</reference>
<dbReference type="Proteomes" id="UP000054279">
    <property type="component" value="Unassembled WGS sequence"/>
</dbReference>
<name>A0A0C9U494_SPHS4</name>
<gene>
    <name evidence="1" type="ORF">M422DRAFT_37086</name>
</gene>
<accession>A0A0C9U494</accession>
<organism evidence="1 2">
    <name type="scientific">Sphaerobolus stellatus (strain SS14)</name>
    <dbReference type="NCBI Taxonomy" id="990650"/>
    <lineage>
        <taxon>Eukaryota</taxon>
        <taxon>Fungi</taxon>
        <taxon>Dikarya</taxon>
        <taxon>Basidiomycota</taxon>
        <taxon>Agaricomycotina</taxon>
        <taxon>Agaricomycetes</taxon>
        <taxon>Phallomycetidae</taxon>
        <taxon>Geastrales</taxon>
        <taxon>Sphaerobolaceae</taxon>
        <taxon>Sphaerobolus</taxon>
    </lineage>
</organism>
<sequence>MGRDSARHIRLRGIIQNAHWLRKDSLTISCAFFGNRKWAPKFVSIDMNLSIQSQL</sequence>
<proteinExistence type="predicted"/>